<dbReference type="EMBL" id="CAAALY010250947">
    <property type="protein sequence ID" value="VEL35904.1"/>
    <property type="molecule type" value="Genomic_DNA"/>
</dbReference>
<gene>
    <name evidence="2" type="ORF">PXEA_LOCUS29344</name>
</gene>
<dbReference type="AlphaFoldDB" id="A0A448XG14"/>
<evidence type="ECO:0000313" key="3">
    <source>
        <dbReference type="Proteomes" id="UP000784294"/>
    </source>
</evidence>
<reference evidence="2" key="1">
    <citation type="submission" date="2018-11" db="EMBL/GenBank/DDBJ databases">
        <authorList>
            <consortium name="Pathogen Informatics"/>
        </authorList>
    </citation>
    <scope>NUCLEOTIDE SEQUENCE</scope>
</reference>
<sequence length="331" mass="36181">MMDESSAHFHPKRGRKCRGLRQHEYRMKSNRLQYNEIHPSSSDGDSGTRHFSPIRTPSTRLLRSPVSPPVRPHHHHHHYSAAHVHAVNSRGPLRQIGGAFTPSGGGAPPLGQPGYTGRVHRQPQMFVQQHQAQPGHPPETPGGPAHAYPGHAVYGPRTTSGYAPPAMQHLARGLRDSGSLSDTGMAYGAYERDRDALGHREVTKAQQPRHMATGYRGASFRDQFYTPGHPSDRPFGQHYLLSGQPAVASFDESLMPASSAPLGATGSVELRLPPCAYGPLERVPEQVLVTLIRIFASATIWFRPDLSRSQNLHSTTHLAGLTDSCVSSSQL</sequence>
<name>A0A448XG14_9PLAT</name>
<feature type="compositionally biased region" description="Polar residues" evidence="1">
    <location>
        <begin position="36"/>
        <end position="45"/>
    </location>
</feature>
<evidence type="ECO:0000256" key="1">
    <source>
        <dbReference type="SAM" id="MobiDB-lite"/>
    </source>
</evidence>
<feature type="compositionally biased region" description="Basic residues" evidence="1">
    <location>
        <begin position="9"/>
        <end position="20"/>
    </location>
</feature>
<feature type="region of interest" description="Disordered" evidence="1">
    <location>
        <begin position="36"/>
        <end position="78"/>
    </location>
</feature>
<evidence type="ECO:0000313" key="2">
    <source>
        <dbReference type="EMBL" id="VEL35904.1"/>
    </source>
</evidence>
<protein>
    <submittedName>
        <fullName evidence="2">Uncharacterized protein</fullName>
    </submittedName>
</protein>
<proteinExistence type="predicted"/>
<dbReference type="Proteomes" id="UP000784294">
    <property type="component" value="Unassembled WGS sequence"/>
</dbReference>
<feature type="region of interest" description="Disordered" evidence="1">
    <location>
        <begin position="1"/>
        <end position="21"/>
    </location>
</feature>
<accession>A0A448XG14</accession>
<keyword evidence="3" id="KW-1185">Reference proteome</keyword>
<organism evidence="2 3">
    <name type="scientific">Protopolystoma xenopodis</name>
    <dbReference type="NCBI Taxonomy" id="117903"/>
    <lineage>
        <taxon>Eukaryota</taxon>
        <taxon>Metazoa</taxon>
        <taxon>Spiralia</taxon>
        <taxon>Lophotrochozoa</taxon>
        <taxon>Platyhelminthes</taxon>
        <taxon>Monogenea</taxon>
        <taxon>Polyopisthocotylea</taxon>
        <taxon>Polystomatidea</taxon>
        <taxon>Polystomatidae</taxon>
        <taxon>Protopolystoma</taxon>
    </lineage>
</organism>
<comment type="caution">
    <text evidence="2">The sequence shown here is derived from an EMBL/GenBank/DDBJ whole genome shotgun (WGS) entry which is preliminary data.</text>
</comment>